<sequence length="351" mass="41047">MQTDHPNAAYQQFVAEVKERIRQAQYQALKAVNKEQIQLYWELGRLIVERQQAHGWGKSIVENLAADLQLEFVGVSGFSARNLWYMRRFYEHYHQNEFLQPVVAEISWSHNIAILEKCKDDQERLFYLHQTRRNGWSKNVLIHQIEHQSYRKTLLSQQNFSQTLPETARGAASVALKDEYTFDFLNLPGAYSEHQLEQAILANIRRFLIEMGGDFTFLANQYTLELDGNEYRVDLLLYHRELRALVALELKIDEFKPEYAGKMNFYLSLLNHRVRKAHENPSIGIVICKSKSRTTVEFALQDVNKPIGVATYTLSPQLPDTLSRFFPSSEEFVRRIEALMTWLKEQDPDEA</sequence>
<accession>A0A6J4ID46</accession>
<feature type="domain" description="YhcG PDDEXK nuclease" evidence="1">
    <location>
        <begin position="175"/>
        <end position="323"/>
    </location>
</feature>
<dbReference type="EMBL" id="CADCTQ010000161">
    <property type="protein sequence ID" value="CAA9246869.1"/>
    <property type="molecule type" value="Genomic_DNA"/>
</dbReference>
<dbReference type="InterPro" id="IPR053148">
    <property type="entry name" value="PD-DEXK-like_domain"/>
</dbReference>
<dbReference type="AlphaFoldDB" id="A0A6J4ID46"/>
<dbReference type="InterPro" id="IPR011856">
    <property type="entry name" value="tRNA_endonuc-like_dom_sf"/>
</dbReference>
<dbReference type="Pfam" id="PF17761">
    <property type="entry name" value="DUF1016_N"/>
    <property type="match status" value="1"/>
</dbReference>
<gene>
    <name evidence="3" type="ORF">AVDCRST_MAG56-1756</name>
</gene>
<dbReference type="PANTHER" id="PTHR30547">
    <property type="entry name" value="UNCHARACTERIZED PROTEIN YHCG-RELATED"/>
    <property type="match status" value="1"/>
</dbReference>
<feature type="domain" description="YhcG N-terminal" evidence="2">
    <location>
        <begin position="16"/>
        <end position="152"/>
    </location>
</feature>
<organism evidence="3">
    <name type="scientific">uncultured Cytophagales bacterium</name>
    <dbReference type="NCBI Taxonomy" id="158755"/>
    <lineage>
        <taxon>Bacteria</taxon>
        <taxon>Pseudomonadati</taxon>
        <taxon>Bacteroidota</taxon>
        <taxon>Sphingobacteriia</taxon>
        <taxon>Sphingobacteriales</taxon>
        <taxon>environmental samples</taxon>
    </lineage>
</organism>
<dbReference type="InterPro" id="IPR041527">
    <property type="entry name" value="YhcG_N"/>
</dbReference>
<dbReference type="GO" id="GO:0003676">
    <property type="term" value="F:nucleic acid binding"/>
    <property type="evidence" value="ECO:0007669"/>
    <property type="project" value="InterPro"/>
</dbReference>
<proteinExistence type="predicted"/>
<name>A0A6J4ID46_9SPHI</name>
<evidence type="ECO:0000259" key="2">
    <source>
        <dbReference type="Pfam" id="PF17761"/>
    </source>
</evidence>
<evidence type="ECO:0008006" key="4">
    <source>
        <dbReference type="Google" id="ProtNLM"/>
    </source>
</evidence>
<evidence type="ECO:0000259" key="1">
    <source>
        <dbReference type="Pfam" id="PF06250"/>
    </source>
</evidence>
<dbReference type="Pfam" id="PF06250">
    <property type="entry name" value="YhcG_C"/>
    <property type="match status" value="1"/>
</dbReference>
<dbReference type="Gene3D" id="3.40.1350.10">
    <property type="match status" value="1"/>
</dbReference>
<reference evidence="3" key="1">
    <citation type="submission" date="2020-02" db="EMBL/GenBank/DDBJ databases">
        <authorList>
            <person name="Meier V. D."/>
        </authorList>
    </citation>
    <scope>NUCLEOTIDE SEQUENCE</scope>
    <source>
        <strain evidence="3">AVDCRST_MAG56</strain>
    </source>
</reference>
<dbReference type="PANTHER" id="PTHR30547:SF0">
    <property type="entry name" value="BLR8175 PROTEIN"/>
    <property type="match status" value="1"/>
</dbReference>
<evidence type="ECO:0000313" key="3">
    <source>
        <dbReference type="EMBL" id="CAA9246869.1"/>
    </source>
</evidence>
<protein>
    <recommendedName>
        <fullName evidence="4">DUF1016 domain-containing protein</fullName>
    </recommendedName>
</protein>
<dbReference type="InterPro" id="IPR009362">
    <property type="entry name" value="YhcG_C"/>
</dbReference>